<evidence type="ECO:0000256" key="3">
    <source>
        <dbReference type="ARBA" id="ARBA00022490"/>
    </source>
</evidence>
<dbReference type="FunFam" id="1.20.140.100:FF:000001">
    <property type="entry name" value="dynein heavy chain 17, axonemal"/>
    <property type="match status" value="1"/>
</dbReference>
<keyword evidence="9 14" id="KW-0175">Coiled coil</keyword>
<evidence type="ECO:0000256" key="9">
    <source>
        <dbReference type="ARBA" id="ARBA00023054"/>
    </source>
</evidence>
<feature type="coiled-coil region" evidence="14">
    <location>
        <begin position="94"/>
        <end position="128"/>
    </location>
</feature>
<evidence type="ECO:0000256" key="14">
    <source>
        <dbReference type="SAM" id="Coils"/>
    </source>
</evidence>
<keyword evidence="12" id="KW-0206">Cytoskeleton</keyword>
<dbReference type="InterPro" id="IPR042228">
    <property type="entry name" value="Dynein_linker_3"/>
</dbReference>
<name>A0A7S2R9V8_9STRA</name>
<dbReference type="Gene3D" id="1.20.140.100">
    <property type="entry name" value="Dynein heavy chain, N-terminal domain 2"/>
    <property type="match status" value="1"/>
</dbReference>
<dbReference type="EMBL" id="HBHK01001992">
    <property type="protein sequence ID" value="CAD9664956.1"/>
    <property type="molecule type" value="Transcribed_RNA"/>
</dbReference>
<keyword evidence="5" id="KW-0677">Repeat</keyword>
<keyword evidence="6" id="KW-0547">Nucleotide-binding</keyword>
<evidence type="ECO:0000256" key="2">
    <source>
        <dbReference type="ARBA" id="ARBA00008887"/>
    </source>
</evidence>
<evidence type="ECO:0000256" key="4">
    <source>
        <dbReference type="ARBA" id="ARBA00022701"/>
    </source>
</evidence>
<dbReference type="InterPro" id="IPR042222">
    <property type="entry name" value="Dynein_2_N"/>
</dbReference>
<evidence type="ECO:0000256" key="11">
    <source>
        <dbReference type="ARBA" id="ARBA00023175"/>
    </source>
</evidence>
<dbReference type="GO" id="GO:0007018">
    <property type="term" value="P:microtubule-based movement"/>
    <property type="evidence" value="ECO:0007669"/>
    <property type="project" value="InterPro"/>
</dbReference>
<protein>
    <recommendedName>
        <fullName evidence="15">Dynein heavy chain linker domain-containing protein</fullName>
    </recommendedName>
</protein>
<dbReference type="GO" id="GO:0005874">
    <property type="term" value="C:microtubule"/>
    <property type="evidence" value="ECO:0007669"/>
    <property type="project" value="UniProtKB-KW"/>
</dbReference>
<keyword evidence="3" id="KW-0963">Cytoplasm</keyword>
<dbReference type="GO" id="GO:0045505">
    <property type="term" value="F:dynein intermediate chain binding"/>
    <property type="evidence" value="ECO:0007669"/>
    <property type="project" value="InterPro"/>
</dbReference>
<sequence length="730" mass="85447">MGPSKTTKYLERFYEYQWLWSDDKDRAYSKFMATKPSLSEYEAKLTEFQEVDRQINAITSMHVIGAMSINTSTLKNNLRYEVQTWKLTFSRFLHDQARNEMEHLYNYMKQTEQRLKRSENIKKLVQKESSSSNSDVLQELSSIMDVLREIREKESGIEQEICPVLDMYSMLERFVGTQGLGDQENDNKEVLRYRWECLVDYAERVTDELSELQESFKRKLLRDIKEFVNDVIVFRNDFVANGPMVPGISPKVAVDRLRRFHEEYEIRERKFNLYRNGEELFALQPTIYPELAKTKKELLLLDQLYKLYTDVIDTIEDWKQIEWERVRDEIDSMAEKTESFAMRCKKMPGKLRDWDAYKDLKQQIDEFTVVLPLLQALAKPSIVQRHWTEVSRKCATDFVVGPDFRLSTLLDAKLINVAEDIEEICDSADKQLQIQNKIAEIAEAWQLRVFDFILWKSRGIYVFKNVIPIVEDLEESQMQLQTMLTMRHVTPFKDEAQAMLITTSDTAETLERWIKVQTLWCSLESVFSGGDIAKQLPMEAKKFQKIDKDFDKVMKKAYDAKNVVQACQNDILKQNLIVFYNELEKCQKSLEGYLEQKRNKFPRFYFVSNPVLLQVLSQGSDPQAIQPFYEKIFDSIDEVVHAKDNGNIIEAFFSRLGTDEERVPLSNPVHCKGNIEDWLMDLLKEHQNSMKDVTKECAARSSAISDVSQLRGLVDMLPGQSVCKGILFFN</sequence>
<evidence type="ECO:0000256" key="8">
    <source>
        <dbReference type="ARBA" id="ARBA00023017"/>
    </source>
</evidence>
<dbReference type="Gene3D" id="1.10.287.2620">
    <property type="match status" value="1"/>
</dbReference>
<dbReference type="InterPro" id="IPR013602">
    <property type="entry name" value="Dynein_heavy_linker"/>
</dbReference>
<dbReference type="GO" id="GO:0005858">
    <property type="term" value="C:axonemal dynein complex"/>
    <property type="evidence" value="ECO:0007669"/>
    <property type="project" value="TreeGrafter"/>
</dbReference>
<evidence type="ECO:0000259" key="15">
    <source>
        <dbReference type="Pfam" id="PF08393"/>
    </source>
</evidence>
<evidence type="ECO:0000256" key="1">
    <source>
        <dbReference type="ARBA" id="ARBA00004430"/>
    </source>
</evidence>
<comment type="similarity">
    <text evidence="2">Belongs to the dynein heavy chain family.</text>
</comment>
<feature type="domain" description="Dynein heavy chain linker" evidence="15">
    <location>
        <begin position="291"/>
        <end position="697"/>
    </location>
</feature>
<evidence type="ECO:0000256" key="6">
    <source>
        <dbReference type="ARBA" id="ARBA00022741"/>
    </source>
</evidence>
<evidence type="ECO:0000256" key="12">
    <source>
        <dbReference type="ARBA" id="ARBA00023212"/>
    </source>
</evidence>
<gene>
    <name evidence="16" type="ORF">QSP1433_LOCUS1195</name>
</gene>
<dbReference type="AlphaFoldDB" id="A0A7S2R9V8"/>
<evidence type="ECO:0000313" key="16">
    <source>
        <dbReference type="EMBL" id="CAD9664956.1"/>
    </source>
</evidence>
<keyword evidence="7" id="KW-0067">ATP-binding</keyword>
<organism evidence="16">
    <name type="scientific">Mucochytrium quahogii</name>
    <dbReference type="NCBI Taxonomy" id="96639"/>
    <lineage>
        <taxon>Eukaryota</taxon>
        <taxon>Sar</taxon>
        <taxon>Stramenopiles</taxon>
        <taxon>Bigyra</taxon>
        <taxon>Labyrinthulomycetes</taxon>
        <taxon>Thraustochytrida</taxon>
        <taxon>Thraustochytriidae</taxon>
        <taxon>Mucochytrium</taxon>
    </lineage>
</organism>
<evidence type="ECO:0000256" key="10">
    <source>
        <dbReference type="ARBA" id="ARBA00023069"/>
    </source>
</evidence>
<keyword evidence="13" id="KW-0966">Cell projection</keyword>
<dbReference type="GO" id="GO:0051959">
    <property type="term" value="F:dynein light intermediate chain binding"/>
    <property type="evidence" value="ECO:0007669"/>
    <property type="project" value="InterPro"/>
</dbReference>
<evidence type="ECO:0000256" key="13">
    <source>
        <dbReference type="ARBA" id="ARBA00023273"/>
    </source>
</evidence>
<keyword evidence="8" id="KW-0243">Dynein</keyword>
<reference evidence="16" key="1">
    <citation type="submission" date="2021-01" db="EMBL/GenBank/DDBJ databases">
        <authorList>
            <person name="Corre E."/>
            <person name="Pelletier E."/>
            <person name="Niang G."/>
            <person name="Scheremetjew M."/>
            <person name="Finn R."/>
            <person name="Kale V."/>
            <person name="Holt S."/>
            <person name="Cochrane G."/>
            <person name="Meng A."/>
            <person name="Brown T."/>
            <person name="Cohen L."/>
        </authorList>
    </citation>
    <scope>NUCLEOTIDE SEQUENCE</scope>
    <source>
        <strain evidence="16">NY070348D</strain>
    </source>
</reference>
<dbReference type="PANTHER" id="PTHR46532:SF4">
    <property type="entry name" value="AAA+ ATPASE DOMAIN-CONTAINING PROTEIN"/>
    <property type="match status" value="1"/>
</dbReference>
<comment type="subcellular location">
    <subcellularLocation>
        <location evidence="1">Cytoplasm</location>
        <location evidence="1">Cytoskeleton</location>
        <location evidence="1">Cilium axoneme</location>
    </subcellularLocation>
</comment>
<keyword evidence="10" id="KW-0969">Cilium</keyword>
<evidence type="ECO:0000256" key="5">
    <source>
        <dbReference type="ARBA" id="ARBA00022737"/>
    </source>
</evidence>
<evidence type="ECO:0000256" key="7">
    <source>
        <dbReference type="ARBA" id="ARBA00022840"/>
    </source>
</evidence>
<accession>A0A7S2R9V8</accession>
<dbReference type="PANTHER" id="PTHR46532">
    <property type="entry name" value="MALE FERTILITY FACTOR KL5"/>
    <property type="match status" value="1"/>
</dbReference>
<proteinExistence type="inferred from homology"/>
<dbReference type="GO" id="GO:0005524">
    <property type="term" value="F:ATP binding"/>
    <property type="evidence" value="ECO:0007669"/>
    <property type="project" value="UniProtKB-KW"/>
</dbReference>
<dbReference type="FunFam" id="3.20.180.20:FF:000001">
    <property type="entry name" value="Dynein axonemal heavy chain 5"/>
    <property type="match status" value="1"/>
</dbReference>
<keyword evidence="11" id="KW-0505">Motor protein</keyword>
<keyword evidence="4" id="KW-0493">Microtubule</keyword>
<dbReference type="InterPro" id="IPR026983">
    <property type="entry name" value="DHC"/>
</dbReference>
<dbReference type="Pfam" id="PF08393">
    <property type="entry name" value="DHC_N2"/>
    <property type="match status" value="1"/>
</dbReference>
<dbReference type="Gene3D" id="3.20.180.20">
    <property type="entry name" value="Dynein heavy chain, N-terminal domain 2"/>
    <property type="match status" value="1"/>
</dbReference>